<dbReference type="AlphaFoldDB" id="A0A1G4MDI5"/>
<accession>A0A1G4MDI5</accession>
<dbReference type="Proteomes" id="UP000190831">
    <property type="component" value="Chromosome E"/>
</dbReference>
<reference evidence="2" key="1">
    <citation type="submission" date="2016-03" db="EMBL/GenBank/DDBJ databases">
        <authorList>
            <person name="Devillers H."/>
        </authorList>
    </citation>
    <scope>NUCLEOTIDE SEQUENCE [LARGE SCALE GENOMIC DNA]</scope>
</reference>
<evidence type="ECO:0000313" key="2">
    <source>
        <dbReference type="Proteomes" id="UP000190831"/>
    </source>
</evidence>
<protein>
    <submittedName>
        <fullName evidence="1">LAFE_0E08504g1_1</fullName>
    </submittedName>
</protein>
<keyword evidence="2" id="KW-1185">Reference proteome</keyword>
<evidence type="ECO:0000313" key="1">
    <source>
        <dbReference type="EMBL" id="SCW01844.1"/>
    </source>
</evidence>
<gene>
    <name evidence="1" type="ORF">LAFE_0E08504G</name>
</gene>
<dbReference type="EMBL" id="LT598488">
    <property type="protein sequence ID" value="SCW01844.1"/>
    <property type="molecule type" value="Genomic_DNA"/>
</dbReference>
<proteinExistence type="predicted"/>
<name>A0A1G4MDI5_LACFM</name>
<sequence length="161" mass="17797">MPRSLNFTQLGSLRKFPAALHGSDNRWVLRGGTLLRCCFPICSSLVAEGQGMTRTCALLGSKLRPSMSDVWQGYERRCEVFSWKYVQCVYRIGMCALNARVADTHGVSFVGCVVLALFTCNNSDKVRNFQLLVTCAGHIYDLCLLMVGFNASLLRKTVGCG</sequence>
<organism evidence="1 2">
    <name type="scientific">Lachancea fermentati</name>
    <name type="common">Zygosaccharomyces fermentati</name>
    <dbReference type="NCBI Taxonomy" id="4955"/>
    <lineage>
        <taxon>Eukaryota</taxon>
        <taxon>Fungi</taxon>
        <taxon>Dikarya</taxon>
        <taxon>Ascomycota</taxon>
        <taxon>Saccharomycotina</taxon>
        <taxon>Saccharomycetes</taxon>
        <taxon>Saccharomycetales</taxon>
        <taxon>Saccharomycetaceae</taxon>
        <taxon>Lachancea</taxon>
    </lineage>
</organism>